<evidence type="ECO:0000256" key="10">
    <source>
        <dbReference type="SAM" id="MobiDB-lite"/>
    </source>
</evidence>
<dbReference type="InterPro" id="IPR050220">
    <property type="entry name" value="Type_II_DNA_Topoisomerases"/>
</dbReference>
<dbReference type="Gene3D" id="3.90.199.10">
    <property type="entry name" value="Topoisomerase II, domain 5"/>
    <property type="match status" value="1"/>
</dbReference>
<comment type="function">
    <text evidence="8">A type II topoisomerase that negatively supercoils closed circular double-stranded (ds) DNA in an ATP-dependent manner to modulate DNA topology and maintain chromosomes in an underwound state. Negative supercoiling favors strand separation, and DNA replication, transcription, recombination and repair, all of which involve strand separation. Also able to catalyze the interconversion of other topological isomers of dsDNA rings, including catenanes and knotted rings. Type II topoisomerases break and join 2 DNA strands simultaneously in an ATP-dependent manner.</text>
</comment>
<dbReference type="KEGG" id="cbx:Cenrod_0910"/>
<dbReference type="GO" id="GO:0034335">
    <property type="term" value="F:DNA negative supercoiling activity"/>
    <property type="evidence" value="ECO:0007669"/>
    <property type="project" value="UniProtKB-ARBA"/>
</dbReference>
<dbReference type="AlphaFoldDB" id="U5N9U3"/>
<feature type="short sequence motif" description="GyrA-box" evidence="8">
    <location>
        <begin position="572"/>
        <end position="578"/>
    </location>
</feature>
<dbReference type="Gene3D" id="1.10.268.10">
    <property type="entry name" value="Topoisomerase, domain 3"/>
    <property type="match status" value="1"/>
</dbReference>
<evidence type="ECO:0000256" key="9">
    <source>
        <dbReference type="PROSITE-ProRule" id="PRU01384"/>
    </source>
</evidence>
<dbReference type="FunFam" id="2.120.10.90:FF:000004">
    <property type="entry name" value="DNA gyrase subunit A"/>
    <property type="match status" value="1"/>
</dbReference>
<dbReference type="EMBL" id="CP004885">
    <property type="protein sequence ID" value="AGX87013.1"/>
    <property type="molecule type" value="Genomic_DNA"/>
</dbReference>
<keyword evidence="7 8" id="KW-0413">Isomerase</keyword>
<feature type="domain" description="Topo IIA-type catalytic" evidence="11">
    <location>
        <begin position="34"/>
        <end position="545"/>
    </location>
</feature>
<dbReference type="FunFam" id="3.90.199.10:FF:000001">
    <property type="entry name" value="DNA gyrase subunit A"/>
    <property type="match status" value="1"/>
</dbReference>
<dbReference type="SMART" id="SM00434">
    <property type="entry name" value="TOP4c"/>
    <property type="match status" value="1"/>
</dbReference>
<dbReference type="PANTHER" id="PTHR43493">
    <property type="entry name" value="DNA GYRASE/TOPOISOMERASE SUBUNIT A"/>
    <property type="match status" value="1"/>
</dbReference>
<keyword evidence="3 8" id="KW-0547">Nucleotide-binding</keyword>
<dbReference type="GO" id="GO:0003677">
    <property type="term" value="F:DNA binding"/>
    <property type="evidence" value="ECO:0007669"/>
    <property type="project" value="UniProtKB-UniRule"/>
</dbReference>
<evidence type="ECO:0000256" key="6">
    <source>
        <dbReference type="ARBA" id="ARBA00023125"/>
    </source>
</evidence>
<dbReference type="eggNOG" id="COG0188">
    <property type="taxonomic scope" value="Bacteria"/>
</dbReference>
<dbReference type="PANTHER" id="PTHR43493:SF5">
    <property type="entry name" value="DNA GYRASE SUBUNIT A, CHLOROPLASTIC_MITOCHONDRIAL"/>
    <property type="match status" value="1"/>
</dbReference>
<evidence type="ECO:0000313" key="12">
    <source>
        <dbReference type="EMBL" id="AGX87013.1"/>
    </source>
</evidence>
<dbReference type="GO" id="GO:0005694">
    <property type="term" value="C:chromosome"/>
    <property type="evidence" value="ECO:0007669"/>
    <property type="project" value="InterPro"/>
</dbReference>
<feature type="compositionally biased region" description="Acidic residues" evidence="10">
    <location>
        <begin position="869"/>
        <end position="880"/>
    </location>
</feature>
<keyword evidence="8" id="KW-0963">Cytoplasm</keyword>
<dbReference type="InterPro" id="IPR035516">
    <property type="entry name" value="Gyrase/topoIV_suA_C"/>
</dbReference>
<feature type="region of interest" description="Disordered" evidence="10">
    <location>
        <begin position="861"/>
        <end position="880"/>
    </location>
</feature>
<comment type="similarity">
    <text evidence="2 8">Belongs to the type II topoisomerase GyrA/ParC subunit family.</text>
</comment>
<organism evidence="12 13">
    <name type="scientific">Candidatus Symbiobacter mobilis CR</name>
    <dbReference type="NCBI Taxonomy" id="946483"/>
    <lineage>
        <taxon>Bacteria</taxon>
        <taxon>Pseudomonadati</taxon>
        <taxon>Pseudomonadota</taxon>
        <taxon>Betaproteobacteria</taxon>
        <taxon>Burkholderiales</taxon>
        <taxon>Comamonadaceae</taxon>
    </lineage>
</organism>
<dbReference type="Pfam" id="PF00521">
    <property type="entry name" value="DNA_topoisoIV"/>
    <property type="match status" value="1"/>
</dbReference>
<evidence type="ECO:0000256" key="5">
    <source>
        <dbReference type="ARBA" id="ARBA00023029"/>
    </source>
</evidence>
<dbReference type="RefSeq" id="WP_022771833.1">
    <property type="nucleotide sequence ID" value="NC_022576.1"/>
</dbReference>
<dbReference type="SUPFAM" id="SSF56719">
    <property type="entry name" value="Type II DNA topoisomerase"/>
    <property type="match status" value="1"/>
</dbReference>
<name>U5N9U3_9BURK</name>
<dbReference type="Gene3D" id="3.30.1360.40">
    <property type="match status" value="1"/>
</dbReference>
<protein>
    <recommendedName>
        <fullName evidence="8">DNA gyrase subunit A</fullName>
        <ecNumber evidence="8">5.6.2.2</ecNumber>
    </recommendedName>
</protein>
<dbReference type="InterPro" id="IPR013757">
    <property type="entry name" value="Topo_IIA_A_a_sf"/>
</dbReference>
<dbReference type="PATRIC" id="fig|946483.4.peg.914"/>
<dbReference type="GO" id="GO:0005737">
    <property type="term" value="C:cytoplasm"/>
    <property type="evidence" value="ECO:0007669"/>
    <property type="project" value="UniProtKB-SubCell"/>
</dbReference>
<dbReference type="FunFam" id="3.30.1360.40:FF:000002">
    <property type="entry name" value="DNA gyrase subunit A"/>
    <property type="match status" value="1"/>
</dbReference>
<dbReference type="HAMAP" id="MF_01897">
    <property type="entry name" value="GyrA"/>
    <property type="match status" value="1"/>
</dbReference>
<evidence type="ECO:0000256" key="1">
    <source>
        <dbReference type="ARBA" id="ARBA00000185"/>
    </source>
</evidence>
<dbReference type="GO" id="GO:0005524">
    <property type="term" value="F:ATP binding"/>
    <property type="evidence" value="ECO:0007669"/>
    <property type="project" value="UniProtKB-UniRule"/>
</dbReference>
<dbReference type="InterPro" id="IPR005743">
    <property type="entry name" value="GyrA"/>
</dbReference>
<dbReference type="PROSITE" id="PS52040">
    <property type="entry name" value="TOPO_IIA"/>
    <property type="match status" value="1"/>
</dbReference>
<dbReference type="EC" id="5.6.2.2" evidence="8"/>
<keyword evidence="4 8" id="KW-0067">ATP-binding</keyword>
<dbReference type="GO" id="GO:0006261">
    <property type="term" value="P:DNA-templated DNA replication"/>
    <property type="evidence" value="ECO:0007669"/>
    <property type="project" value="UniProtKB-UniRule"/>
</dbReference>
<comment type="subcellular location">
    <subcellularLocation>
        <location evidence="8">Cytoplasm</location>
    </subcellularLocation>
</comment>
<gene>
    <name evidence="8 12" type="primary">gyrA</name>
    <name evidence="12" type="ORF">Cenrod_0910</name>
</gene>
<dbReference type="NCBIfam" id="NF004044">
    <property type="entry name" value="PRK05561.1"/>
    <property type="match status" value="1"/>
</dbReference>
<dbReference type="InterPro" id="IPR006691">
    <property type="entry name" value="GyrA/parC_rep"/>
</dbReference>
<sequence length="880" mass="97922">MTAFAKETLPTSLSDEMRRSYLDYAMSVIIGRALPDARDGLKPVHRRVLYAMHELSNDWNKPYKKSARIVGDVIGKYHPHGDQSVYDTIVRMAQDFSMRHMLVDGQGNFGSVDGDSAAAMRYTEIRLAKIAHELLADLDKETVDFGPNYDGSESEPLVLPTRLPNLLVNGSGGIAVGMATNIPPHNLNEVIDGCLYRLEHPEAMIEDLMEIIPAPDFPTAATICGLHGVREGYRTGRGRVVLRAKCHFEDIDRGQRQCIVVDELPYQVNKKTLQERMAELVHEKKIDGISHIQDESDKSGMRLVIELKRGESPEVILNNLYKQTQLQDTFGMNMVALINGQPKLCNLLQLVDVFLDHRREVVTRRTVYELRKARERGHLLEGLAVALANIDDFIAIIRNAPTPAVARTGLMERAWPSRLVQDLLNRSREDGTPVRADDYRPAQLDPRCGMGADGLYRLSEAQAQEILQMRLQRLTGLEQEKIVADYKEVIALIDDLLDILARPQRVTTIVADELRAIRAEFGQTKLGLRRSVVETGSFDLSTEDLITPTDMVVTLSHTGYIKSQPLAEYRSQRRGGRGKQATTTKEDDWIDQLFIANTHDYILCFSNRGRLYWIKVWEVPQGSRGSRGRPIVNMFPLQEGEKITVVLPLTAEMRNFPADRYVFMATSMGTVKKTALDEFRNPRKAGIIAVDLDEGDYLIGAALTDGNHDVMLFSDGGKAVRFDEGDVRPLGRTARGVRGMMLEEGQSVIAMLVAEDENQSVLTATQNGYGKRTNIAEYTRHGRGTKGMIAIQQSDRNGKVVAATLVHPGDEIMLMTDRGVVVRTRVNEIPELGRATQGVTLIGLDEGSQLIGLERIAESESLSATAETVAEDESGGDGPQ</sequence>
<dbReference type="HOGENOM" id="CLU_002977_6_1_4"/>
<dbReference type="InterPro" id="IPR013760">
    <property type="entry name" value="Topo_IIA-like_dom_sf"/>
</dbReference>
<dbReference type="GO" id="GO:0006265">
    <property type="term" value="P:DNA topological change"/>
    <property type="evidence" value="ECO:0007669"/>
    <property type="project" value="UniProtKB-UniRule"/>
</dbReference>
<evidence type="ECO:0000256" key="8">
    <source>
        <dbReference type="HAMAP-Rule" id="MF_01897"/>
    </source>
</evidence>
<feature type="active site" description="O-(5'-phospho-DNA)-tyrosine intermediate" evidence="8 9">
    <location>
        <position position="122"/>
    </location>
</feature>
<dbReference type="Pfam" id="PF03989">
    <property type="entry name" value="DNA_gyraseA_C"/>
    <property type="match status" value="6"/>
</dbReference>
<evidence type="ECO:0000256" key="4">
    <source>
        <dbReference type="ARBA" id="ARBA00022840"/>
    </source>
</evidence>
<accession>U5N9U3</accession>
<dbReference type="Gene3D" id="2.120.10.90">
    <property type="entry name" value="DNA gyrase/topoisomerase IV, subunit A, C-terminal"/>
    <property type="match status" value="1"/>
</dbReference>
<dbReference type="NCBIfam" id="TIGR01063">
    <property type="entry name" value="gyrA"/>
    <property type="match status" value="1"/>
</dbReference>
<evidence type="ECO:0000256" key="7">
    <source>
        <dbReference type="ARBA" id="ARBA00023235"/>
    </source>
</evidence>
<comment type="miscellaneous">
    <text evidence="8">Few gyrases are as efficient as E.coli at forming negative supercoils. Not all organisms have 2 type II topoisomerases; in organisms with a single type II topoisomerase this enzyme also has to decatenate newly replicated chromosomes.</text>
</comment>
<evidence type="ECO:0000313" key="13">
    <source>
        <dbReference type="Proteomes" id="UP000017184"/>
    </source>
</evidence>
<evidence type="ECO:0000259" key="11">
    <source>
        <dbReference type="PROSITE" id="PS52040"/>
    </source>
</evidence>
<evidence type="ECO:0000256" key="3">
    <source>
        <dbReference type="ARBA" id="ARBA00022741"/>
    </source>
</evidence>
<evidence type="ECO:0000256" key="2">
    <source>
        <dbReference type="ARBA" id="ARBA00008263"/>
    </source>
</evidence>
<comment type="catalytic activity">
    <reaction evidence="1 8 9">
        <text>ATP-dependent breakage, passage and rejoining of double-stranded DNA.</text>
        <dbReference type="EC" id="5.6.2.2"/>
    </reaction>
</comment>
<dbReference type="SUPFAM" id="SSF101904">
    <property type="entry name" value="GyrA/ParC C-terminal domain-like"/>
    <property type="match status" value="1"/>
</dbReference>
<keyword evidence="13" id="KW-1185">Reference proteome</keyword>
<proteinExistence type="inferred from homology"/>
<comment type="subunit">
    <text evidence="8">Heterotetramer, composed of two GyrA and two GyrB chains. In the heterotetramer, GyrA contains the active site tyrosine that forms a transient covalent intermediate with DNA, while GyrB binds cofactors and catalyzes ATP hydrolysis.</text>
</comment>
<dbReference type="Proteomes" id="UP000017184">
    <property type="component" value="Chromosome"/>
</dbReference>
<dbReference type="OrthoDB" id="9806486at2"/>
<reference evidence="12 13" key="1">
    <citation type="journal article" date="2013" name="Genome Biol.">
        <title>Genomic analysis reveals key aspects of prokaryotic symbiosis in the phototrophic consortium "Chlorochromatium aggregatum".</title>
        <authorList>
            <person name="Liu Z."/>
            <person name="Muller J."/>
            <person name="Li T."/>
            <person name="Alvey R.M."/>
            <person name="Vogl K."/>
            <person name="Frigaard N.U."/>
            <person name="Rockwell N.C."/>
            <person name="Boyd E.S."/>
            <person name="Tomsho L.P."/>
            <person name="Schuster S.C."/>
            <person name="Henke P."/>
            <person name="Rohde M."/>
            <person name="Overmann J."/>
            <person name="Bryant D.A."/>
        </authorList>
    </citation>
    <scope>NUCLEOTIDE SEQUENCE [LARGE SCALE GENOMIC DNA]</scope>
    <source>
        <strain evidence="12">CR</strain>
    </source>
</reference>
<dbReference type="GO" id="GO:0009330">
    <property type="term" value="C:DNA topoisomerase type II (double strand cut, ATP-hydrolyzing) complex"/>
    <property type="evidence" value="ECO:0007669"/>
    <property type="project" value="TreeGrafter"/>
</dbReference>
<keyword evidence="5 8" id="KW-0799">Topoisomerase</keyword>
<dbReference type="STRING" id="946483.Cenrod_0910"/>
<dbReference type="CDD" id="cd00187">
    <property type="entry name" value="TOP4c"/>
    <property type="match status" value="1"/>
</dbReference>
<dbReference type="NCBIfam" id="NF004043">
    <property type="entry name" value="PRK05560.1"/>
    <property type="match status" value="1"/>
</dbReference>
<dbReference type="InterPro" id="IPR013758">
    <property type="entry name" value="Topo_IIA_A/C_ab"/>
</dbReference>
<dbReference type="InterPro" id="IPR002205">
    <property type="entry name" value="Topo_IIA_dom_A"/>
</dbReference>
<keyword evidence="6 8" id="KW-0238">DNA-binding</keyword>